<dbReference type="GO" id="GO:0016020">
    <property type="term" value="C:membrane"/>
    <property type="evidence" value="ECO:0007669"/>
    <property type="project" value="UniProtKB-SubCell"/>
</dbReference>
<comment type="subcellular location">
    <subcellularLocation>
        <location evidence="2">Membrane</location>
    </subcellularLocation>
</comment>
<dbReference type="SMART" id="SM00388">
    <property type="entry name" value="HisKA"/>
    <property type="match status" value="1"/>
</dbReference>
<dbReference type="InterPro" id="IPR036890">
    <property type="entry name" value="HATPase_C_sf"/>
</dbReference>
<dbReference type="SMART" id="SM00304">
    <property type="entry name" value="HAMP"/>
    <property type="match status" value="1"/>
</dbReference>
<dbReference type="EC" id="2.7.13.3" evidence="3"/>
<evidence type="ECO:0000256" key="4">
    <source>
        <dbReference type="ARBA" id="ARBA00022553"/>
    </source>
</evidence>
<protein>
    <recommendedName>
        <fullName evidence="3">histidine kinase</fullName>
        <ecNumber evidence="3">2.7.13.3</ecNumber>
    </recommendedName>
</protein>
<dbReference type="CDD" id="cd00082">
    <property type="entry name" value="HisKA"/>
    <property type="match status" value="1"/>
</dbReference>
<dbReference type="Gene3D" id="3.30.565.10">
    <property type="entry name" value="Histidine kinase-like ATPase, C-terminal domain"/>
    <property type="match status" value="1"/>
</dbReference>
<dbReference type="SUPFAM" id="SSF47384">
    <property type="entry name" value="Homodimeric domain of signal transducing histidine kinase"/>
    <property type="match status" value="1"/>
</dbReference>
<dbReference type="AlphaFoldDB" id="A0A2A2F221"/>
<feature type="transmembrane region" description="Helical" evidence="12">
    <location>
        <begin position="40"/>
        <end position="62"/>
    </location>
</feature>
<comment type="caution">
    <text evidence="15">The sequence shown here is derived from an EMBL/GenBank/DDBJ whole genome shotgun (WGS) entry which is preliminary data.</text>
</comment>
<keyword evidence="7 15" id="KW-0418">Kinase</keyword>
<keyword evidence="11" id="KW-0175">Coiled coil</keyword>
<feature type="coiled-coil region" evidence="11">
    <location>
        <begin position="255"/>
        <end position="289"/>
    </location>
</feature>
<keyword evidence="9" id="KW-0902">Two-component regulatory system</keyword>
<evidence type="ECO:0000256" key="11">
    <source>
        <dbReference type="SAM" id="Coils"/>
    </source>
</evidence>
<keyword evidence="5" id="KW-0808">Transferase</keyword>
<dbReference type="SMART" id="SM00387">
    <property type="entry name" value="HATPase_c"/>
    <property type="match status" value="1"/>
</dbReference>
<evidence type="ECO:0000256" key="1">
    <source>
        <dbReference type="ARBA" id="ARBA00000085"/>
    </source>
</evidence>
<dbReference type="PANTHER" id="PTHR45436">
    <property type="entry name" value="SENSOR HISTIDINE KINASE YKOH"/>
    <property type="match status" value="1"/>
</dbReference>
<dbReference type="Proteomes" id="UP000218896">
    <property type="component" value="Unassembled WGS sequence"/>
</dbReference>
<dbReference type="InterPro" id="IPR050428">
    <property type="entry name" value="TCS_sensor_his_kinase"/>
</dbReference>
<comment type="catalytic activity">
    <reaction evidence="1">
        <text>ATP + protein L-histidine = ADP + protein N-phospho-L-histidine.</text>
        <dbReference type="EC" id="2.7.13.3"/>
    </reaction>
</comment>
<evidence type="ECO:0000256" key="8">
    <source>
        <dbReference type="ARBA" id="ARBA00022989"/>
    </source>
</evidence>
<evidence type="ECO:0000259" key="14">
    <source>
        <dbReference type="PROSITE" id="PS50885"/>
    </source>
</evidence>
<dbReference type="Gene3D" id="6.10.340.10">
    <property type="match status" value="1"/>
</dbReference>
<evidence type="ECO:0000259" key="13">
    <source>
        <dbReference type="PROSITE" id="PS50109"/>
    </source>
</evidence>
<evidence type="ECO:0000256" key="7">
    <source>
        <dbReference type="ARBA" id="ARBA00022777"/>
    </source>
</evidence>
<evidence type="ECO:0000256" key="9">
    <source>
        <dbReference type="ARBA" id="ARBA00023012"/>
    </source>
</evidence>
<proteinExistence type="predicted"/>
<evidence type="ECO:0000313" key="15">
    <source>
        <dbReference type="EMBL" id="PAU79661.1"/>
    </source>
</evidence>
<dbReference type="CDD" id="cd00075">
    <property type="entry name" value="HATPase"/>
    <property type="match status" value="1"/>
</dbReference>
<feature type="domain" description="HAMP" evidence="14">
    <location>
        <begin position="222"/>
        <end position="274"/>
    </location>
</feature>
<dbReference type="InterPro" id="IPR036097">
    <property type="entry name" value="HisK_dim/P_sf"/>
</dbReference>
<gene>
    <name evidence="15" type="ORF">CK501_12710</name>
</gene>
<dbReference type="InterPro" id="IPR003661">
    <property type="entry name" value="HisK_dim/P_dom"/>
</dbReference>
<evidence type="ECO:0000256" key="5">
    <source>
        <dbReference type="ARBA" id="ARBA00022679"/>
    </source>
</evidence>
<dbReference type="InterPro" id="IPR003660">
    <property type="entry name" value="HAMP_dom"/>
</dbReference>
<dbReference type="GO" id="GO:0000155">
    <property type="term" value="F:phosphorelay sensor kinase activity"/>
    <property type="evidence" value="ECO:0007669"/>
    <property type="project" value="InterPro"/>
</dbReference>
<keyword evidence="4" id="KW-0597">Phosphoprotein</keyword>
<reference evidence="15 16" key="1">
    <citation type="submission" date="2017-08" db="EMBL/GenBank/DDBJ databases">
        <title>Halovibrio sewagensis sp. nov., isolated from wastewater of high salinity.</title>
        <authorList>
            <person name="Dong X."/>
            <person name="Zhang G."/>
        </authorList>
    </citation>
    <scope>NUCLEOTIDE SEQUENCE [LARGE SCALE GENOMIC DNA]</scope>
    <source>
        <strain evidence="15 16">YL5-2</strain>
    </source>
</reference>
<evidence type="ECO:0000256" key="10">
    <source>
        <dbReference type="ARBA" id="ARBA00023136"/>
    </source>
</evidence>
<dbReference type="PROSITE" id="PS50885">
    <property type="entry name" value="HAMP"/>
    <property type="match status" value="1"/>
</dbReference>
<keyword evidence="6 12" id="KW-0812">Transmembrane</keyword>
<keyword evidence="10 12" id="KW-0472">Membrane</keyword>
<evidence type="ECO:0000256" key="12">
    <source>
        <dbReference type="SAM" id="Phobius"/>
    </source>
</evidence>
<name>A0A2A2F221_9GAMM</name>
<dbReference type="PANTHER" id="PTHR45436:SF5">
    <property type="entry name" value="SENSOR HISTIDINE KINASE TRCS"/>
    <property type="match status" value="1"/>
</dbReference>
<dbReference type="Pfam" id="PF00512">
    <property type="entry name" value="HisKA"/>
    <property type="match status" value="1"/>
</dbReference>
<evidence type="ECO:0000256" key="2">
    <source>
        <dbReference type="ARBA" id="ARBA00004370"/>
    </source>
</evidence>
<dbReference type="Pfam" id="PF00672">
    <property type="entry name" value="HAMP"/>
    <property type="match status" value="1"/>
</dbReference>
<evidence type="ECO:0000256" key="3">
    <source>
        <dbReference type="ARBA" id="ARBA00012438"/>
    </source>
</evidence>
<dbReference type="CDD" id="cd06225">
    <property type="entry name" value="HAMP"/>
    <property type="match status" value="1"/>
</dbReference>
<dbReference type="InterPro" id="IPR004358">
    <property type="entry name" value="Sig_transdc_His_kin-like_C"/>
</dbReference>
<keyword evidence="8 12" id="KW-1133">Transmembrane helix</keyword>
<dbReference type="PROSITE" id="PS50109">
    <property type="entry name" value="HIS_KIN"/>
    <property type="match status" value="1"/>
</dbReference>
<evidence type="ECO:0000313" key="16">
    <source>
        <dbReference type="Proteomes" id="UP000218896"/>
    </source>
</evidence>
<dbReference type="InterPro" id="IPR005467">
    <property type="entry name" value="His_kinase_dom"/>
</dbReference>
<dbReference type="SUPFAM" id="SSF55874">
    <property type="entry name" value="ATPase domain of HSP90 chaperone/DNA topoisomerase II/histidine kinase"/>
    <property type="match status" value="1"/>
</dbReference>
<feature type="transmembrane region" description="Helical" evidence="12">
    <location>
        <begin position="202"/>
        <end position="222"/>
    </location>
</feature>
<evidence type="ECO:0000256" key="6">
    <source>
        <dbReference type="ARBA" id="ARBA00022692"/>
    </source>
</evidence>
<sequence>MGWNAWRCDIMTHGAYLCDIMPLMLREGSMKRLRLPGLQFTLILAVVLPLLLVSGVAVYWGLGVIQSHDEERLQQDLALLAQATRYPLSRALQNGDYVQVNDITTSIFSVGRVYGASVYDQRGDRVSQVGIVDRDVSDSRSAADAVAQGDDLGTYREIEGEDVFSHFTPLFSEDGRIIGLLQITRQRSDFDQRLADLRNNAWWIWSLTAGAILLVAIGGHYGGVGRHVGRLSNVMARVQGGDRRIRAQLRGPRETRQLAAALNEMLDSIEAAEQEIIDQKARETRLNQRLQHQEKMAMIGRVAGGVAHELGAPLSVIDGRARILERRTGDERGQRNLGDIRHQVQRMTRIVQQLLDCFRHSPSAAEGRFTTAELMTGVLDAQGEAPEGITLEIDNAAPEAVINGDRTRCELAVSNLLRNAFLAAGSQVMLSVRKGPQAIAVTVEDDGPGIPPGDREAVLEPFHTTRASGEGTGLGLAVVRSVMQEHGGAIIIGSSRWGGCAVVLQWPRAGGSEGGESA</sequence>
<keyword evidence="16" id="KW-1185">Reference proteome</keyword>
<feature type="domain" description="Histidine kinase" evidence="13">
    <location>
        <begin position="305"/>
        <end position="510"/>
    </location>
</feature>
<dbReference type="Gene3D" id="1.10.287.130">
    <property type="match status" value="1"/>
</dbReference>
<dbReference type="Pfam" id="PF02518">
    <property type="entry name" value="HATPase_c"/>
    <property type="match status" value="1"/>
</dbReference>
<organism evidence="15 16">
    <name type="scientific">Halovibrio salipaludis</name>
    <dbReference type="NCBI Taxonomy" id="2032626"/>
    <lineage>
        <taxon>Bacteria</taxon>
        <taxon>Pseudomonadati</taxon>
        <taxon>Pseudomonadota</taxon>
        <taxon>Gammaproteobacteria</taxon>
        <taxon>Oceanospirillales</taxon>
        <taxon>Halomonadaceae</taxon>
        <taxon>Halovibrio</taxon>
    </lineage>
</organism>
<dbReference type="PRINTS" id="PR00344">
    <property type="entry name" value="BCTRLSENSOR"/>
</dbReference>
<dbReference type="InterPro" id="IPR003594">
    <property type="entry name" value="HATPase_dom"/>
</dbReference>
<accession>A0A2A2F221</accession>
<dbReference type="EMBL" id="NSKD01000006">
    <property type="protein sequence ID" value="PAU79661.1"/>
    <property type="molecule type" value="Genomic_DNA"/>
</dbReference>